<keyword evidence="1" id="KW-0560">Oxidoreductase</keyword>
<feature type="region of interest" description="Disordered" evidence="2">
    <location>
        <begin position="203"/>
        <end position="230"/>
    </location>
</feature>
<keyword evidence="1" id="KW-0479">Metal-binding</keyword>
<accession>W7I4E8</accession>
<dbReference type="HOGENOM" id="CLU_048600_0_0_1"/>
<dbReference type="Proteomes" id="UP000024837">
    <property type="component" value="Unassembled WGS sequence"/>
</dbReference>
<dbReference type="Pfam" id="PF03171">
    <property type="entry name" value="2OG-FeII_Oxy"/>
    <property type="match status" value="1"/>
</dbReference>
<evidence type="ECO:0000313" key="4">
    <source>
        <dbReference type="EMBL" id="EWC43600.1"/>
    </source>
</evidence>
<dbReference type="InterPro" id="IPR027443">
    <property type="entry name" value="IPNS-like_sf"/>
</dbReference>
<keyword evidence="1" id="KW-0408">Iron</keyword>
<dbReference type="GO" id="GO:0016491">
    <property type="term" value="F:oxidoreductase activity"/>
    <property type="evidence" value="ECO:0007669"/>
    <property type="project" value="UniProtKB-KW"/>
</dbReference>
<keyword evidence="5" id="KW-1185">Reference proteome</keyword>
<name>W7I4E8_9PEZI</name>
<evidence type="ECO:0000256" key="1">
    <source>
        <dbReference type="RuleBase" id="RU003682"/>
    </source>
</evidence>
<reference evidence="4 5" key="1">
    <citation type="submission" date="2013-05" db="EMBL/GenBank/DDBJ databases">
        <title>Drechslerella stenobrocha genome reveals carnivorous origination and mechanical trapping mechanism of predatory fungi.</title>
        <authorList>
            <person name="Liu X."/>
            <person name="Zhang W."/>
            <person name="Liu K."/>
        </authorList>
    </citation>
    <scope>NUCLEOTIDE SEQUENCE [LARGE SCALE GENOMIC DNA]</scope>
    <source>
        <strain evidence="4 5">248</strain>
    </source>
</reference>
<dbReference type="PROSITE" id="PS51471">
    <property type="entry name" value="FE2OG_OXY"/>
    <property type="match status" value="1"/>
</dbReference>
<sequence>MPRFTTHFKSLLTSPPAAPPATATGDTKAGGQSASRADIYAQIRTLNLAGSSSAPALPRIRYADLHLIPQTLAAFPAFYLTDHALPAPPFDQARQLLTAADHIKQGLVHSQKSTTRGYNHARHQGREWWDYSPEDGGTRLTLPDDGFQRASREYFEKCISLLKEICWEFNRSYGETVVPEGAVDGGGFSTMRYLRYSTEVFDDSQQDEGDGEMRTPSASAGYTHGQPAVVDSGGDRLPGIEAHTDLSIFTLITATDPSGLYVWNRRGKVFAAPPVDGAVLIMAGDCMTYFTAVNGKSPLDGLDAIGERTVLPTAHAVMVPARAGERYSVGVFLRPKREAVINRRVVRRQGREVLEETAFWWLALEKLEVEGRKCWLADG</sequence>
<evidence type="ECO:0000313" key="5">
    <source>
        <dbReference type="Proteomes" id="UP000024837"/>
    </source>
</evidence>
<proteinExistence type="inferred from homology"/>
<dbReference type="AlphaFoldDB" id="W7I4E8"/>
<dbReference type="Gene3D" id="2.60.120.330">
    <property type="entry name" value="B-lactam Antibiotic, Isopenicillin N Synthase, Chain"/>
    <property type="match status" value="1"/>
</dbReference>
<evidence type="ECO:0000259" key="3">
    <source>
        <dbReference type="PROSITE" id="PS51471"/>
    </source>
</evidence>
<gene>
    <name evidence="4" type="ORF">DRE_01487</name>
</gene>
<dbReference type="InterPro" id="IPR044861">
    <property type="entry name" value="IPNS-like_FE2OG_OXY"/>
</dbReference>
<dbReference type="InterPro" id="IPR005123">
    <property type="entry name" value="Oxoglu/Fe-dep_dioxygenase_dom"/>
</dbReference>
<dbReference type="EMBL" id="KI966457">
    <property type="protein sequence ID" value="EWC43600.1"/>
    <property type="molecule type" value="Genomic_DNA"/>
</dbReference>
<dbReference type="SUPFAM" id="SSF51197">
    <property type="entry name" value="Clavaminate synthase-like"/>
    <property type="match status" value="1"/>
</dbReference>
<feature type="domain" description="Fe2OG dioxygenase" evidence="3">
    <location>
        <begin position="216"/>
        <end position="335"/>
    </location>
</feature>
<dbReference type="GO" id="GO:0046872">
    <property type="term" value="F:metal ion binding"/>
    <property type="evidence" value="ECO:0007669"/>
    <property type="project" value="UniProtKB-KW"/>
</dbReference>
<organism evidence="4 5">
    <name type="scientific">Drechslerella stenobrocha 248</name>
    <dbReference type="NCBI Taxonomy" id="1043628"/>
    <lineage>
        <taxon>Eukaryota</taxon>
        <taxon>Fungi</taxon>
        <taxon>Dikarya</taxon>
        <taxon>Ascomycota</taxon>
        <taxon>Pezizomycotina</taxon>
        <taxon>Orbiliomycetes</taxon>
        <taxon>Orbiliales</taxon>
        <taxon>Orbiliaceae</taxon>
        <taxon>Drechslerella</taxon>
    </lineage>
</organism>
<evidence type="ECO:0000256" key="2">
    <source>
        <dbReference type="SAM" id="MobiDB-lite"/>
    </source>
</evidence>
<dbReference type="OrthoDB" id="288590at2759"/>
<comment type="similarity">
    <text evidence="1">Belongs to the iron/ascorbate-dependent oxidoreductase family.</text>
</comment>
<feature type="region of interest" description="Disordered" evidence="2">
    <location>
        <begin position="1"/>
        <end position="33"/>
    </location>
</feature>
<protein>
    <recommendedName>
        <fullName evidence="3">Fe2OG dioxygenase domain-containing protein</fullName>
    </recommendedName>
</protein>